<accession>A0ABV3SH67</accession>
<dbReference type="Proteomes" id="UP001556692">
    <property type="component" value="Unassembled WGS sequence"/>
</dbReference>
<proteinExistence type="predicted"/>
<sequence length="104" mass="11995">MQVLSRSTLRAFWQRHPAAEKPLRVWLSVVESASWIGPKDVKSRFGANVDFVADNRAIFDVGGNKFRLIVHVSYRYRRVLVKFVGTHAEYDKIDPETVNEHSSH</sequence>
<name>A0ABV3SH67_9HYPH</name>
<dbReference type="RefSeq" id="WP_367953966.1">
    <property type="nucleotide sequence ID" value="NZ_JBDPGJ010000002.1"/>
</dbReference>
<dbReference type="InterPro" id="IPR018669">
    <property type="entry name" value="Toxin_HigB"/>
</dbReference>
<gene>
    <name evidence="1" type="ORF">ABGN05_10525</name>
</gene>
<protein>
    <submittedName>
        <fullName evidence="1">Type II toxin-antitoxin system HigB family toxin</fullName>
    </submittedName>
</protein>
<dbReference type="Pfam" id="PF09907">
    <property type="entry name" value="HigB_toxin"/>
    <property type="match status" value="1"/>
</dbReference>
<organism evidence="1 2">
    <name type="scientific">Aquibium pacificus</name>
    <dbReference type="NCBI Taxonomy" id="3153579"/>
    <lineage>
        <taxon>Bacteria</taxon>
        <taxon>Pseudomonadati</taxon>
        <taxon>Pseudomonadota</taxon>
        <taxon>Alphaproteobacteria</taxon>
        <taxon>Hyphomicrobiales</taxon>
        <taxon>Phyllobacteriaceae</taxon>
        <taxon>Aquibium</taxon>
    </lineage>
</organism>
<evidence type="ECO:0000313" key="1">
    <source>
        <dbReference type="EMBL" id="MEX0406098.1"/>
    </source>
</evidence>
<reference evidence="1 2" key="1">
    <citation type="submission" date="2024-05" db="EMBL/GenBank/DDBJ databases">
        <authorList>
            <person name="Jiang F."/>
        </authorList>
    </citation>
    <scope>NUCLEOTIDE SEQUENCE [LARGE SCALE GENOMIC DNA]</scope>
    <source>
        <strain evidence="1 2">LZ166</strain>
    </source>
</reference>
<comment type="caution">
    <text evidence="1">The sequence shown here is derived from an EMBL/GenBank/DDBJ whole genome shotgun (WGS) entry which is preliminary data.</text>
</comment>
<keyword evidence="2" id="KW-1185">Reference proteome</keyword>
<dbReference type="EMBL" id="JBDPGJ010000002">
    <property type="protein sequence ID" value="MEX0406098.1"/>
    <property type="molecule type" value="Genomic_DNA"/>
</dbReference>
<evidence type="ECO:0000313" key="2">
    <source>
        <dbReference type="Proteomes" id="UP001556692"/>
    </source>
</evidence>